<dbReference type="Proteomes" id="UP001317516">
    <property type="component" value="Chromosome"/>
</dbReference>
<evidence type="ECO:0000313" key="2">
    <source>
        <dbReference type="Proteomes" id="UP001317516"/>
    </source>
</evidence>
<dbReference type="EMBL" id="AP027070">
    <property type="protein sequence ID" value="BDU62486.1"/>
    <property type="molecule type" value="Genomic_DNA"/>
</dbReference>
<organism evidence="1 2">
    <name type="scientific">Candidatus Borrelia fainii</name>
    <dbReference type="NCBI Taxonomy" id="2518322"/>
    <lineage>
        <taxon>Bacteria</taxon>
        <taxon>Pseudomonadati</taxon>
        <taxon>Spirochaetota</taxon>
        <taxon>Spirochaetia</taxon>
        <taxon>Spirochaetales</taxon>
        <taxon>Borreliaceae</taxon>
        <taxon>Borrelia</taxon>
    </lineage>
</organism>
<dbReference type="PANTHER" id="PTHR18964:SF165">
    <property type="entry name" value="BETA-GLUCOSIDE KINASE"/>
    <property type="match status" value="1"/>
</dbReference>
<dbReference type="InterPro" id="IPR000600">
    <property type="entry name" value="ROK"/>
</dbReference>
<evidence type="ECO:0000313" key="1">
    <source>
        <dbReference type="EMBL" id="BDU62486.1"/>
    </source>
</evidence>
<protein>
    <recommendedName>
        <fullName evidence="3">ROK family protein</fullName>
    </recommendedName>
</protein>
<dbReference type="Pfam" id="PF00480">
    <property type="entry name" value="ROK"/>
    <property type="match status" value="1"/>
</dbReference>
<accession>A0ABM8DIS6</accession>
<dbReference type="Gene3D" id="3.30.420.40">
    <property type="match status" value="2"/>
</dbReference>
<dbReference type="InterPro" id="IPR043129">
    <property type="entry name" value="ATPase_NBD"/>
</dbReference>
<dbReference type="PANTHER" id="PTHR18964">
    <property type="entry name" value="ROK (REPRESSOR, ORF, KINASE) FAMILY"/>
    <property type="match status" value="1"/>
</dbReference>
<proteinExistence type="predicted"/>
<gene>
    <name evidence="1" type="ORF">BOFE_00260</name>
</gene>
<sequence>MERYISIDVGGTNTKYSLVDSCGNFFDKHEVKSGTTSDEQVGVLVDVINSYKRKENIKGVAICMPGFVDPKGIVIRVNAIKGFTHYPLKERLEALTGVNVEIENDANCVALAEKFKGNAIHFDDFVALTLGTGIGAGIFMNGKNFCGDILLCLVKLGL</sequence>
<reference evidence="1 2" key="1">
    <citation type="submission" date="2022-11" db="EMBL/GenBank/DDBJ databases">
        <title>Genome sequence of clinical isolate of the human pathogenic Borrelia fainii.</title>
        <authorList>
            <person name="Itokawa K."/>
            <person name="Sato K."/>
            <person name="Qiu Y."/>
        </authorList>
    </citation>
    <scope>NUCLEOTIDE SEQUENCE [LARGE SCALE GENOMIC DNA]</scope>
    <source>
        <strain evidence="1 2">Qtaro</strain>
    </source>
</reference>
<evidence type="ECO:0008006" key="3">
    <source>
        <dbReference type="Google" id="ProtNLM"/>
    </source>
</evidence>
<name>A0ABM8DIS6_9SPIR</name>
<keyword evidence="2" id="KW-1185">Reference proteome</keyword>
<dbReference type="SUPFAM" id="SSF53067">
    <property type="entry name" value="Actin-like ATPase domain"/>
    <property type="match status" value="1"/>
</dbReference>